<dbReference type="InterPro" id="IPR004474">
    <property type="entry name" value="LytR_CpsA_psr"/>
</dbReference>
<dbReference type="OrthoDB" id="305468at2"/>
<dbReference type="EMBL" id="UGSZ01000001">
    <property type="protein sequence ID" value="SUB57559.1"/>
    <property type="molecule type" value="Genomic_DNA"/>
</dbReference>
<sequence length="290" mass="32606">MKSFFKAFFTTIFIVVILGAGLIGLYLYSLSKNEDAKNLNDFQFLVLGVDSLDSKKAENTRSDTIMVVNFNLENNFLNIISIPRDTYAEIQGYKKQKINHSYAYGGSELTLDSVNKLLGTDIKYYMTIDYKFVMDIVNAMGGVEVNVPLDMDYDDPTADPPLSIHIKEGQQVLKGQDAVGFLRFRKGYKSGSDLERLGSQQAFLAALFSQMKNPKTLVKAPLLYKAYLSDTQNNIPKSLLLKLAVSGSRLSMENVKATTLPGYPKYINRTSYFIMDENQAHELLKATNFK</sequence>
<evidence type="ECO:0000313" key="5">
    <source>
        <dbReference type="Proteomes" id="UP000255517"/>
    </source>
</evidence>
<feature type="transmembrane region" description="Helical" evidence="2">
    <location>
        <begin position="7"/>
        <end position="28"/>
    </location>
</feature>
<dbReference type="Proteomes" id="UP000255517">
    <property type="component" value="Unassembled WGS sequence"/>
</dbReference>
<dbReference type="PANTHER" id="PTHR33392">
    <property type="entry name" value="POLYISOPRENYL-TEICHOIC ACID--PEPTIDOGLYCAN TEICHOIC ACID TRANSFERASE TAGU"/>
    <property type="match status" value="1"/>
</dbReference>
<evidence type="ECO:0000256" key="2">
    <source>
        <dbReference type="SAM" id="Phobius"/>
    </source>
</evidence>
<dbReference type="NCBIfam" id="TIGR00350">
    <property type="entry name" value="lytR_cpsA_psr"/>
    <property type="match status" value="1"/>
</dbReference>
<evidence type="ECO:0000313" key="4">
    <source>
        <dbReference type="EMBL" id="SUB57559.1"/>
    </source>
</evidence>
<protein>
    <submittedName>
        <fullName evidence="4">Regulatory protein msrR</fullName>
    </submittedName>
</protein>
<keyword evidence="2" id="KW-0472">Membrane</keyword>
<comment type="similarity">
    <text evidence="1">Belongs to the LytR/CpsA/Psr (LCP) family.</text>
</comment>
<evidence type="ECO:0000259" key="3">
    <source>
        <dbReference type="Pfam" id="PF03816"/>
    </source>
</evidence>
<keyword evidence="2" id="KW-0812">Transmembrane</keyword>
<keyword evidence="2" id="KW-1133">Transmembrane helix</keyword>
<gene>
    <name evidence="4" type="primary">msrR</name>
    <name evidence="4" type="ORF">NCTC13149_01403</name>
</gene>
<dbReference type="AlphaFoldDB" id="A0A379C626"/>
<dbReference type="InterPro" id="IPR050922">
    <property type="entry name" value="LytR/CpsA/Psr_CW_biosynth"/>
</dbReference>
<reference evidence="4 5" key="1">
    <citation type="submission" date="2018-06" db="EMBL/GenBank/DDBJ databases">
        <authorList>
            <consortium name="Pathogen Informatics"/>
            <person name="Doyle S."/>
        </authorList>
    </citation>
    <scope>NUCLEOTIDE SEQUENCE [LARGE SCALE GENOMIC DNA]</scope>
    <source>
        <strain evidence="4 5">NCTC13149</strain>
    </source>
</reference>
<organism evidence="4 5">
    <name type="scientific">Peptoniphilus lacrimalis</name>
    <dbReference type="NCBI Taxonomy" id="33031"/>
    <lineage>
        <taxon>Bacteria</taxon>
        <taxon>Bacillati</taxon>
        <taxon>Bacillota</taxon>
        <taxon>Tissierellia</taxon>
        <taxon>Tissierellales</taxon>
        <taxon>Peptoniphilaceae</taxon>
        <taxon>Peptoniphilus</taxon>
    </lineage>
</organism>
<dbReference type="Gene3D" id="3.40.630.190">
    <property type="entry name" value="LCP protein"/>
    <property type="match status" value="1"/>
</dbReference>
<dbReference type="PANTHER" id="PTHR33392:SF6">
    <property type="entry name" value="POLYISOPRENYL-TEICHOIC ACID--PEPTIDOGLYCAN TEICHOIC ACID TRANSFERASE TAGU"/>
    <property type="match status" value="1"/>
</dbReference>
<accession>A0A379C626</accession>
<dbReference type="Pfam" id="PF03816">
    <property type="entry name" value="LytR_cpsA_psr"/>
    <property type="match status" value="1"/>
</dbReference>
<dbReference type="RefSeq" id="WP_019035192.1">
    <property type="nucleotide sequence ID" value="NZ_UGSZ01000001.1"/>
</dbReference>
<proteinExistence type="inferred from homology"/>
<name>A0A379C626_9FIRM</name>
<dbReference type="STRING" id="1122949.GCA_000378725_01548"/>
<evidence type="ECO:0000256" key="1">
    <source>
        <dbReference type="ARBA" id="ARBA00006068"/>
    </source>
</evidence>
<feature type="domain" description="Cell envelope-related transcriptional attenuator" evidence="3">
    <location>
        <begin position="61"/>
        <end position="212"/>
    </location>
</feature>